<dbReference type="SUPFAM" id="SSF49313">
    <property type="entry name" value="Cadherin-like"/>
    <property type="match status" value="1"/>
</dbReference>
<dbReference type="EMBL" id="CP002830">
    <property type="protein sequence ID" value="AEI66317.1"/>
    <property type="molecule type" value="Genomic_DNA"/>
</dbReference>
<name>F8CIQ1_MYXFH</name>
<feature type="domain" description="LTD" evidence="1">
    <location>
        <begin position="452"/>
        <end position="577"/>
    </location>
</feature>
<organism evidence="2 3">
    <name type="scientific">Myxococcus fulvus (strain ATCC BAA-855 / HW-1)</name>
    <dbReference type="NCBI Taxonomy" id="483219"/>
    <lineage>
        <taxon>Bacteria</taxon>
        <taxon>Pseudomonadati</taxon>
        <taxon>Myxococcota</taxon>
        <taxon>Myxococcia</taxon>
        <taxon>Myxococcales</taxon>
        <taxon>Cystobacterineae</taxon>
        <taxon>Myxococcaceae</taxon>
        <taxon>Myxococcus</taxon>
    </lineage>
</organism>
<dbReference type="GO" id="GO:0004519">
    <property type="term" value="F:endonuclease activity"/>
    <property type="evidence" value="ECO:0007669"/>
    <property type="project" value="UniProtKB-KW"/>
</dbReference>
<dbReference type="AlphaFoldDB" id="F8CIQ1"/>
<dbReference type="Gene3D" id="2.60.40.10">
    <property type="entry name" value="Immunoglobulins"/>
    <property type="match status" value="1"/>
</dbReference>
<dbReference type="HOGENOM" id="CLU_021033_0_0_7"/>
<dbReference type="STRING" id="483219.LILAB_22090"/>
<dbReference type="GO" id="GO:0016020">
    <property type="term" value="C:membrane"/>
    <property type="evidence" value="ECO:0007669"/>
    <property type="project" value="InterPro"/>
</dbReference>
<keyword evidence="2" id="KW-0255">Endonuclease</keyword>
<dbReference type="InterPro" id="IPR013783">
    <property type="entry name" value="Ig-like_fold"/>
</dbReference>
<dbReference type="SUPFAM" id="SSF74853">
    <property type="entry name" value="Lamin A/C globular tail domain"/>
    <property type="match status" value="1"/>
</dbReference>
<accession>F8CIQ1</accession>
<keyword evidence="2" id="KW-0378">Hydrolase</keyword>
<dbReference type="InterPro" id="IPR036415">
    <property type="entry name" value="Lamin_tail_dom_sf"/>
</dbReference>
<protein>
    <submittedName>
        <fullName evidence="2">Endonuclease/exonuclease/phosphatase family protein</fullName>
    </submittedName>
</protein>
<keyword evidence="2" id="KW-0540">Nuclease</keyword>
<proteinExistence type="predicted"/>
<dbReference type="Pfam" id="PF00932">
    <property type="entry name" value="LTD"/>
    <property type="match status" value="1"/>
</dbReference>
<evidence type="ECO:0000259" key="1">
    <source>
        <dbReference type="PROSITE" id="PS51841"/>
    </source>
</evidence>
<dbReference type="InterPro" id="IPR036691">
    <property type="entry name" value="Endo/exonu/phosph_ase_sf"/>
</dbReference>
<dbReference type="Proteomes" id="UP000000488">
    <property type="component" value="Chromosome"/>
</dbReference>
<keyword evidence="2" id="KW-0269">Exonuclease</keyword>
<dbReference type="eggNOG" id="COG2374">
    <property type="taxonomic scope" value="Bacteria"/>
</dbReference>
<dbReference type="KEGG" id="mfu:LILAB_22090"/>
<dbReference type="PROSITE" id="PS51841">
    <property type="entry name" value="LTD"/>
    <property type="match status" value="1"/>
</dbReference>
<dbReference type="Gene3D" id="3.60.10.10">
    <property type="entry name" value="Endonuclease/exonuclease/phosphatase"/>
    <property type="match status" value="1"/>
</dbReference>
<dbReference type="Gene3D" id="2.60.40.1260">
    <property type="entry name" value="Lamin Tail domain"/>
    <property type="match status" value="1"/>
</dbReference>
<dbReference type="SUPFAM" id="SSF56219">
    <property type="entry name" value="DNase I-like"/>
    <property type="match status" value="1"/>
</dbReference>
<dbReference type="GO" id="GO:0005509">
    <property type="term" value="F:calcium ion binding"/>
    <property type="evidence" value="ECO:0007669"/>
    <property type="project" value="InterPro"/>
</dbReference>
<dbReference type="Pfam" id="PF03372">
    <property type="entry name" value="Exo_endo_phos"/>
    <property type="match status" value="1"/>
</dbReference>
<evidence type="ECO:0000313" key="2">
    <source>
        <dbReference type="EMBL" id="AEI66317.1"/>
    </source>
</evidence>
<evidence type="ECO:0000313" key="3">
    <source>
        <dbReference type="Proteomes" id="UP000000488"/>
    </source>
</evidence>
<dbReference type="InterPro" id="IPR005135">
    <property type="entry name" value="Endo/exonuclease/phosphatase"/>
</dbReference>
<dbReference type="InterPro" id="IPR001322">
    <property type="entry name" value="Lamin_tail_dom"/>
</dbReference>
<sequence length="619" mass="64599">MGQRYTVTLAASGGAAPLTWSITGGSAPAGLTLAASGTLSGTPAQVGDSTFTVTVEDAQGQTGTRELTLSVSAPGAPVFTVGQWNLTYFGADSRGPPNSSSGGGTSDDLQLAGARDIMLAAGANLWAMVEMVDTADFDLLKAQLPGFDGFLANNAAFVSGDTSPYGTSSQKVGVLYDSSLTFQSATLVRVGNLSDFADRPPLRVDFTTEINGEETPLTVIVVHMRANSTDPTGPREARQRAAAALKAYLDEQLPTQHVFVLGDWNDDVDESISLDPTSGAPLATPYQTFVSDADRYTFITRELSLAGDDTSIGFENVVDHTLATNEVADRYVPESARVLYVDEGFPDFLNVVSDHRPVVSSYAFSARTGPFLRLKAPHGGTFQGGSTLPITWTAWGVGEVRVEVSTNGGADWSVLATSVPAAQGRFEWSVPDEDASDVRVRVVDAYEPAHSDTSDEALSIVSGPARVIINEVLANEDGQATAHEFVELVNASPFPVDIAGWTVWDATNGSARHVFAPGTRLGEGKAIVVFGGAAGVPTGLTNAVAASSGLLGLGNASDSVRVRRQDATLVDQYDYTSTLAGTSANRSPDATPDAPFVAHDLLPAGLPSSPGLRADGTAF</sequence>
<dbReference type="GO" id="GO:0004527">
    <property type="term" value="F:exonuclease activity"/>
    <property type="evidence" value="ECO:0007669"/>
    <property type="project" value="UniProtKB-KW"/>
</dbReference>
<reference evidence="2 3" key="1">
    <citation type="journal article" date="2011" name="J. Bacteriol.">
        <title>Genome sequence of the halotolerant marine bacterium Myxococcus fulvus HW-1.</title>
        <authorList>
            <person name="Li Z.F."/>
            <person name="Li X."/>
            <person name="Liu H."/>
            <person name="Liu X."/>
            <person name="Han K."/>
            <person name="Wu Z.H."/>
            <person name="Hu W."/>
            <person name="Li F.F."/>
            <person name="Li Y.Z."/>
        </authorList>
    </citation>
    <scope>NUCLEOTIDE SEQUENCE [LARGE SCALE GENOMIC DNA]</scope>
    <source>
        <strain evidence="3">ATCC BAA-855 / HW-1</strain>
    </source>
</reference>
<dbReference type="Pfam" id="PF05345">
    <property type="entry name" value="He_PIG"/>
    <property type="match status" value="1"/>
</dbReference>
<gene>
    <name evidence="2" type="ordered locus">LILAB_22090</name>
</gene>
<dbReference type="InterPro" id="IPR015919">
    <property type="entry name" value="Cadherin-like_sf"/>
</dbReference>